<dbReference type="AlphaFoldDB" id="A0AAN9LE32"/>
<sequence length="103" mass="11415">MPANLAPRPPPSSNCKHRSTLFGPRSSFRTMSTKVAPPRAPPYSPHRDLHHARLPGLLYHVLLCVEPYWTSPVTVILGFVVLLSLSSVSDFMVVFEDRSCLCG</sequence>
<feature type="transmembrane region" description="Helical" evidence="2">
    <location>
        <begin position="75"/>
        <end position="95"/>
    </location>
</feature>
<keyword evidence="4" id="KW-1185">Reference proteome</keyword>
<keyword evidence="2" id="KW-1133">Transmembrane helix</keyword>
<name>A0AAN9LE32_PHACN</name>
<evidence type="ECO:0000256" key="1">
    <source>
        <dbReference type="SAM" id="MobiDB-lite"/>
    </source>
</evidence>
<evidence type="ECO:0000256" key="2">
    <source>
        <dbReference type="SAM" id="Phobius"/>
    </source>
</evidence>
<accession>A0AAN9LE32</accession>
<dbReference type="EMBL" id="JAYMYR010000011">
    <property type="protein sequence ID" value="KAK7333776.1"/>
    <property type="molecule type" value="Genomic_DNA"/>
</dbReference>
<protein>
    <submittedName>
        <fullName evidence="3">Uncharacterized protein</fullName>
    </submittedName>
</protein>
<evidence type="ECO:0000313" key="3">
    <source>
        <dbReference type="EMBL" id="KAK7333776.1"/>
    </source>
</evidence>
<organism evidence="3 4">
    <name type="scientific">Phaseolus coccineus</name>
    <name type="common">Scarlet runner bean</name>
    <name type="synonym">Phaseolus multiflorus</name>
    <dbReference type="NCBI Taxonomy" id="3886"/>
    <lineage>
        <taxon>Eukaryota</taxon>
        <taxon>Viridiplantae</taxon>
        <taxon>Streptophyta</taxon>
        <taxon>Embryophyta</taxon>
        <taxon>Tracheophyta</taxon>
        <taxon>Spermatophyta</taxon>
        <taxon>Magnoliopsida</taxon>
        <taxon>eudicotyledons</taxon>
        <taxon>Gunneridae</taxon>
        <taxon>Pentapetalae</taxon>
        <taxon>rosids</taxon>
        <taxon>fabids</taxon>
        <taxon>Fabales</taxon>
        <taxon>Fabaceae</taxon>
        <taxon>Papilionoideae</taxon>
        <taxon>50 kb inversion clade</taxon>
        <taxon>NPAAA clade</taxon>
        <taxon>indigoferoid/millettioid clade</taxon>
        <taxon>Phaseoleae</taxon>
        <taxon>Phaseolus</taxon>
    </lineage>
</organism>
<evidence type="ECO:0000313" key="4">
    <source>
        <dbReference type="Proteomes" id="UP001374584"/>
    </source>
</evidence>
<gene>
    <name evidence="3" type="ORF">VNO80_30553</name>
</gene>
<keyword evidence="2" id="KW-0812">Transmembrane</keyword>
<keyword evidence="2" id="KW-0472">Membrane</keyword>
<reference evidence="3 4" key="1">
    <citation type="submission" date="2024-01" db="EMBL/GenBank/DDBJ databases">
        <title>The genomes of 5 underutilized Papilionoideae crops provide insights into root nodulation and disease resistanc.</title>
        <authorList>
            <person name="Jiang F."/>
        </authorList>
    </citation>
    <scope>NUCLEOTIDE SEQUENCE [LARGE SCALE GENOMIC DNA]</scope>
    <source>
        <strain evidence="3">JINMINGXINNONG_FW02</strain>
        <tissue evidence="3">Leaves</tissue>
    </source>
</reference>
<feature type="region of interest" description="Disordered" evidence="1">
    <location>
        <begin position="1"/>
        <end position="25"/>
    </location>
</feature>
<proteinExistence type="predicted"/>
<dbReference type="Proteomes" id="UP001374584">
    <property type="component" value="Unassembled WGS sequence"/>
</dbReference>
<comment type="caution">
    <text evidence="3">The sequence shown here is derived from an EMBL/GenBank/DDBJ whole genome shotgun (WGS) entry which is preliminary data.</text>
</comment>